<dbReference type="EMBL" id="JAIWYP010000002">
    <property type="protein sequence ID" value="KAH3875888.1"/>
    <property type="molecule type" value="Genomic_DNA"/>
</dbReference>
<protein>
    <submittedName>
        <fullName evidence="1">Uncharacterized protein</fullName>
    </submittedName>
</protein>
<sequence>MVLAMVDEVKHTAQPPGDALKTITWVKKHFALLREWYKLERQDRNSRGGGIAAFIRAEIPARRRRDLESKHLENILFEIPQVALYAPYALYALHAIRLYKLSELMFVV</sequence>
<organism evidence="1 2">
    <name type="scientific">Dreissena polymorpha</name>
    <name type="common">Zebra mussel</name>
    <name type="synonym">Mytilus polymorpha</name>
    <dbReference type="NCBI Taxonomy" id="45954"/>
    <lineage>
        <taxon>Eukaryota</taxon>
        <taxon>Metazoa</taxon>
        <taxon>Spiralia</taxon>
        <taxon>Lophotrochozoa</taxon>
        <taxon>Mollusca</taxon>
        <taxon>Bivalvia</taxon>
        <taxon>Autobranchia</taxon>
        <taxon>Heteroconchia</taxon>
        <taxon>Euheterodonta</taxon>
        <taxon>Imparidentia</taxon>
        <taxon>Neoheterodontei</taxon>
        <taxon>Myida</taxon>
        <taxon>Dreissenoidea</taxon>
        <taxon>Dreissenidae</taxon>
        <taxon>Dreissena</taxon>
    </lineage>
</organism>
<dbReference type="AlphaFoldDB" id="A0A9D4MG19"/>
<accession>A0A9D4MG19</accession>
<name>A0A9D4MG19_DREPO</name>
<keyword evidence="2" id="KW-1185">Reference proteome</keyword>
<reference evidence="1" key="2">
    <citation type="submission" date="2020-11" db="EMBL/GenBank/DDBJ databases">
        <authorList>
            <person name="McCartney M.A."/>
            <person name="Auch B."/>
            <person name="Kono T."/>
            <person name="Mallez S."/>
            <person name="Becker A."/>
            <person name="Gohl D.M."/>
            <person name="Silverstein K.A.T."/>
            <person name="Koren S."/>
            <person name="Bechman K.B."/>
            <person name="Herman A."/>
            <person name="Abrahante J.E."/>
            <person name="Garbe J."/>
        </authorList>
    </citation>
    <scope>NUCLEOTIDE SEQUENCE</scope>
    <source>
        <strain evidence="1">Duluth1</strain>
        <tissue evidence="1">Whole animal</tissue>
    </source>
</reference>
<evidence type="ECO:0000313" key="1">
    <source>
        <dbReference type="EMBL" id="KAH3875888.1"/>
    </source>
</evidence>
<reference evidence="1" key="1">
    <citation type="journal article" date="2019" name="bioRxiv">
        <title>The Genome of the Zebra Mussel, Dreissena polymorpha: A Resource for Invasive Species Research.</title>
        <authorList>
            <person name="McCartney M.A."/>
            <person name="Auch B."/>
            <person name="Kono T."/>
            <person name="Mallez S."/>
            <person name="Zhang Y."/>
            <person name="Obille A."/>
            <person name="Becker A."/>
            <person name="Abrahante J.E."/>
            <person name="Garbe J."/>
            <person name="Badalamenti J.P."/>
            <person name="Herman A."/>
            <person name="Mangelson H."/>
            <person name="Liachko I."/>
            <person name="Sullivan S."/>
            <person name="Sone E.D."/>
            <person name="Koren S."/>
            <person name="Silverstein K.A.T."/>
            <person name="Beckman K.B."/>
            <person name="Gohl D.M."/>
        </authorList>
    </citation>
    <scope>NUCLEOTIDE SEQUENCE</scope>
    <source>
        <strain evidence="1">Duluth1</strain>
        <tissue evidence="1">Whole animal</tissue>
    </source>
</reference>
<evidence type="ECO:0000313" key="2">
    <source>
        <dbReference type="Proteomes" id="UP000828390"/>
    </source>
</evidence>
<comment type="caution">
    <text evidence="1">The sequence shown here is derived from an EMBL/GenBank/DDBJ whole genome shotgun (WGS) entry which is preliminary data.</text>
</comment>
<proteinExistence type="predicted"/>
<gene>
    <name evidence="1" type="ORF">DPMN_039170</name>
</gene>
<dbReference type="Proteomes" id="UP000828390">
    <property type="component" value="Unassembled WGS sequence"/>
</dbReference>